<evidence type="ECO:0000313" key="4">
    <source>
        <dbReference type="EMBL" id="MEC4175454.1"/>
    </source>
</evidence>
<keyword evidence="2" id="KW-1133">Transmembrane helix</keyword>
<evidence type="ECO:0000313" key="5">
    <source>
        <dbReference type="Proteomes" id="UP001349994"/>
    </source>
</evidence>
<keyword evidence="2" id="KW-0812">Transmembrane</keyword>
<organism evidence="4 5">
    <name type="scientific">Adlercreutzia wanghongyangiae</name>
    <dbReference type="NCBI Taxonomy" id="3111451"/>
    <lineage>
        <taxon>Bacteria</taxon>
        <taxon>Bacillati</taxon>
        <taxon>Actinomycetota</taxon>
        <taxon>Coriobacteriia</taxon>
        <taxon>Eggerthellales</taxon>
        <taxon>Eggerthellaceae</taxon>
        <taxon>Adlercreutzia</taxon>
    </lineage>
</organism>
<protein>
    <recommendedName>
        <fullName evidence="3">Anti-sigma factor RsgI-like middle domain-containing protein</fullName>
    </recommendedName>
</protein>
<sequence length="270" mass="29196">MIDLEQRLREAYDAQHLPDAVRARTLAAIDEARHADAHAWGKARQARAARRRPRRQFVALAACLLLVLAAFGAYSVYRIPSAYVDIDVNPSIELTVNPLGIVIAAEPLNDDGRVVLDEVALVNRPYASAIGALMGSALFGPYIQEEAFVDINVVSDSDRLGDELVAQSDAALAATACGHRCQRADAALRSEAVAAGMGVGRYRAACELIELDPSYTLEDCSTMTMRQLRDHIDACHNNEDSDTNDEESAGQSNGRGHGKGHGNGHRHRQG</sequence>
<keyword evidence="2" id="KW-0472">Membrane</keyword>
<keyword evidence="5" id="KW-1185">Reference proteome</keyword>
<proteinExistence type="predicted"/>
<dbReference type="EMBL" id="JAYMFF010000003">
    <property type="protein sequence ID" value="MEC4175454.1"/>
    <property type="molecule type" value="Genomic_DNA"/>
</dbReference>
<evidence type="ECO:0000256" key="2">
    <source>
        <dbReference type="SAM" id="Phobius"/>
    </source>
</evidence>
<evidence type="ECO:0000259" key="3">
    <source>
        <dbReference type="Pfam" id="PF23750"/>
    </source>
</evidence>
<reference evidence="4 5" key="1">
    <citation type="submission" date="2024-01" db="EMBL/GenBank/DDBJ databases">
        <title>novel species in genus Adlercreutzia.</title>
        <authorList>
            <person name="Liu X."/>
        </authorList>
    </citation>
    <scope>NUCLEOTIDE SEQUENCE [LARGE SCALE GENOMIC DNA]</scope>
    <source>
        <strain evidence="4 5">R7</strain>
    </source>
</reference>
<dbReference type="Pfam" id="PF23750">
    <property type="entry name" value="RsgI_M"/>
    <property type="match status" value="1"/>
</dbReference>
<feature type="transmembrane region" description="Helical" evidence="2">
    <location>
        <begin position="57"/>
        <end position="77"/>
    </location>
</feature>
<dbReference type="RefSeq" id="WP_338209246.1">
    <property type="nucleotide sequence ID" value="NZ_JAYMFF010000003.1"/>
</dbReference>
<feature type="compositionally biased region" description="Basic residues" evidence="1">
    <location>
        <begin position="256"/>
        <end position="270"/>
    </location>
</feature>
<feature type="domain" description="Anti-sigma factor RsgI-like middle" evidence="3">
    <location>
        <begin position="82"/>
        <end position="204"/>
    </location>
</feature>
<evidence type="ECO:0000256" key="1">
    <source>
        <dbReference type="SAM" id="MobiDB-lite"/>
    </source>
</evidence>
<accession>A0ABU6IG78</accession>
<dbReference type="InterPro" id="IPR055431">
    <property type="entry name" value="RsgI_M"/>
</dbReference>
<name>A0ABU6IG78_9ACTN</name>
<comment type="caution">
    <text evidence="4">The sequence shown here is derived from an EMBL/GenBank/DDBJ whole genome shotgun (WGS) entry which is preliminary data.</text>
</comment>
<gene>
    <name evidence="4" type="ORF">VIN30_03200</name>
</gene>
<dbReference type="Proteomes" id="UP001349994">
    <property type="component" value="Unassembled WGS sequence"/>
</dbReference>
<feature type="region of interest" description="Disordered" evidence="1">
    <location>
        <begin position="236"/>
        <end position="270"/>
    </location>
</feature>